<dbReference type="EMBL" id="HE999757">
    <property type="protein sequence ID" value="CCO10159.1"/>
    <property type="molecule type" value="Genomic_DNA"/>
</dbReference>
<protein>
    <submittedName>
        <fullName evidence="1">Uncharacterized protein</fullName>
    </submittedName>
</protein>
<reference evidence="2" key="1">
    <citation type="journal article" date="2013" name="Genome Announc.">
        <title>Complete Chromosome Sequence of Carnobacterium maltaromaticum LMA 28.</title>
        <authorList>
            <person name="Cailliez-Grimal C."/>
            <person name="Chaillou S."/>
            <person name="Anba-Mondoloni J."/>
            <person name="Loux V."/>
            <person name="Afzal M.I."/>
            <person name="Rahman A."/>
            <person name="Kergourlay G."/>
            <person name="Champomier-Verges M.C."/>
            <person name="Zagorec M."/>
            <person name="Dalgaard P."/>
            <person name="Leisner J.J."/>
            <person name="Prevost H."/>
            <person name="Revol-Junelles A.M."/>
            <person name="Borges F."/>
        </authorList>
    </citation>
    <scope>NUCLEOTIDE SEQUENCE</scope>
    <source>
        <strain evidence="2">LMA28</strain>
    </source>
</reference>
<proteinExistence type="predicted"/>
<organism evidence="1 2">
    <name type="scientific">Carnobacterium maltaromaticum LMA28</name>
    <dbReference type="NCBI Taxonomy" id="1234679"/>
    <lineage>
        <taxon>Bacteria</taxon>
        <taxon>Bacillati</taxon>
        <taxon>Bacillota</taxon>
        <taxon>Bacilli</taxon>
        <taxon>Lactobacillales</taxon>
        <taxon>Carnobacteriaceae</taxon>
        <taxon>Carnobacterium</taxon>
    </lineage>
</organism>
<dbReference type="Proteomes" id="UP000000212">
    <property type="component" value="Chromosome"/>
</dbReference>
<dbReference type="KEGG" id="cml:BN424_677"/>
<keyword evidence="2" id="KW-1185">Reference proteome</keyword>
<dbReference type="PATRIC" id="fig|1234679.3.peg.649"/>
<dbReference type="STRING" id="1234679.BN424_677"/>
<evidence type="ECO:0000313" key="1">
    <source>
        <dbReference type="EMBL" id="CCO10159.1"/>
    </source>
</evidence>
<sequence length="40" mass="4603">MEFPIFLPELNDSTNFLFTGGISMVRRLKKLRNVATVLSF</sequence>
<dbReference type="AlphaFoldDB" id="K8E2G5"/>
<name>K8E2G5_CARML</name>
<dbReference type="HOGENOM" id="CLU_3286772_0_0_9"/>
<evidence type="ECO:0000313" key="2">
    <source>
        <dbReference type="Proteomes" id="UP000000212"/>
    </source>
</evidence>
<gene>
    <name evidence="1" type="ORF">BN424_677</name>
</gene>
<accession>K8E2G5</accession>